<name>A0A9P5MRS5_9AGAM</name>
<dbReference type="InterPro" id="IPR036085">
    <property type="entry name" value="PAZ_dom_sf"/>
</dbReference>
<reference evidence="5" key="2">
    <citation type="journal article" date="2020" name="Nat. Commun.">
        <title>Large-scale genome sequencing of mycorrhizal fungi provides insights into the early evolution of symbiotic traits.</title>
        <authorList>
            <person name="Miyauchi S."/>
            <person name="Kiss E."/>
            <person name="Kuo A."/>
            <person name="Drula E."/>
            <person name="Kohler A."/>
            <person name="Sanchez-Garcia M."/>
            <person name="Morin E."/>
            <person name="Andreopoulos B."/>
            <person name="Barry K.W."/>
            <person name="Bonito G."/>
            <person name="Buee M."/>
            <person name="Carver A."/>
            <person name="Chen C."/>
            <person name="Cichocki N."/>
            <person name="Clum A."/>
            <person name="Culley D."/>
            <person name="Crous P.W."/>
            <person name="Fauchery L."/>
            <person name="Girlanda M."/>
            <person name="Hayes R.D."/>
            <person name="Keri Z."/>
            <person name="LaButti K."/>
            <person name="Lipzen A."/>
            <person name="Lombard V."/>
            <person name="Magnuson J."/>
            <person name="Maillard F."/>
            <person name="Murat C."/>
            <person name="Nolan M."/>
            <person name="Ohm R.A."/>
            <person name="Pangilinan J."/>
            <person name="Pereira M.F."/>
            <person name="Perotto S."/>
            <person name="Peter M."/>
            <person name="Pfister S."/>
            <person name="Riley R."/>
            <person name="Sitrit Y."/>
            <person name="Stielow J.B."/>
            <person name="Szollosi G."/>
            <person name="Zifcakova L."/>
            <person name="Stursova M."/>
            <person name="Spatafora J.W."/>
            <person name="Tedersoo L."/>
            <person name="Vaario L.M."/>
            <person name="Yamada A."/>
            <person name="Yan M."/>
            <person name="Wang P."/>
            <person name="Xu J."/>
            <person name="Bruns T."/>
            <person name="Baldrian P."/>
            <person name="Vilgalys R."/>
            <person name="Dunand C."/>
            <person name="Henrissat B."/>
            <person name="Grigoriev I.V."/>
            <person name="Hibbett D."/>
            <person name="Nagy L.G."/>
            <person name="Martin F.M."/>
        </authorList>
    </citation>
    <scope>NUCLEOTIDE SEQUENCE</scope>
    <source>
        <strain evidence="5">Prilba</strain>
    </source>
</reference>
<dbReference type="PROSITE" id="PS50822">
    <property type="entry name" value="PIWI"/>
    <property type="match status" value="1"/>
</dbReference>
<dbReference type="InterPro" id="IPR045246">
    <property type="entry name" value="Piwi_ago-like"/>
</dbReference>
<evidence type="ECO:0000256" key="1">
    <source>
        <dbReference type="RuleBase" id="RU361178"/>
    </source>
</evidence>
<dbReference type="InterPro" id="IPR032472">
    <property type="entry name" value="ArgoL2"/>
</dbReference>
<dbReference type="Gene3D" id="3.40.50.2300">
    <property type="match status" value="1"/>
</dbReference>
<dbReference type="Pfam" id="PF02171">
    <property type="entry name" value="Piwi"/>
    <property type="match status" value="1"/>
</dbReference>
<dbReference type="InterPro" id="IPR036397">
    <property type="entry name" value="RNaseH_sf"/>
</dbReference>
<dbReference type="SUPFAM" id="SSF53098">
    <property type="entry name" value="Ribonuclease H-like"/>
    <property type="match status" value="1"/>
</dbReference>
<dbReference type="InterPro" id="IPR012337">
    <property type="entry name" value="RNaseH-like_sf"/>
</dbReference>
<evidence type="ECO:0000256" key="2">
    <source>
        <dbReference type="SAM" id="MobiDB-lite"/>
    </source>
</evidence>
<gene>
    <name evidence="5" type="ORF">DFH94DRAFT_758941</name>
</gene>
<dbReference type="SMART" id="SM00950">
    <property type="entry name" value="Piwi"/>
    <property type="match status" value="1"/>
</dbReference>
<protein>
    <submittedName>
        <fullName evidence="5">Piwi-domain-containing protein</fullName>
    </submittedName>
</protein>
<dbReference type="InterPro" id="IPR003165">
    <property type="entry name" value="Piwi"/>
</dbReference>
<dbReference type="AlphaFoldDB" id="A0A9P5MRS5"/>
<dbReference type="PANTHER" id="PTHR22891">
    <property type="entry name" value="EUKARYOTIC TRANSLATION INITIATION FACTOR 2C"/>
    <property type="match status" value="1"/>
</dbReference>
<dbReference type="Pfam" id="PF08699">
    <property type="entry name" value="ArgoL1"/>
    <property type="match status" value="1"/>
</dbReference>
<evidence type="ECO:0000313" key="6">
    <source>
        <dbReference type="Proteomes" id="UP000759537"/>
    </source>
</evidence>
<dbReference type="Pfam" id="PF16486">
    <property type="entry name" value="ArgoN"/>
    <property type="match status" value="1"/>
</dbReference>
<dbReference type="CDD" id="cd04657">
    <property type="entry name" value="Piwi_ago-like"/>
    <property type="match status" value="1"/>
</dbReference>
<dbReference type="Pfam" id="PF16488">
    <property type="entry name" value="ArgoL2"/>
    <property type="match status" value="1"/>
</dbReference>
<dbReference type="SMART" id="SM00949">
    <property type="entry name" value="PAZ"/>
    <property type="match status" value="1"/>
</dbReference>
<feature type="domain" description="Piwi" evidence="4">
    <location>
        <begin position="567"/>
        <end position="874"/>
    </location>
</feature>
<dbReference type="OrthoDB" id="10252740at2759"/>
<feature type="domain" description="PAZ" evidence="3">
    <location>
        <begin position="277"/>
        <end position="381"/>
    </location>
</feature>
<feature type="region of interest" description="Disordered" evidence="2">
    <location>
        <begin position="1"/>
        <end position="41"/>
    </location>
</feature>
<comment type="similarity">
    <text evidence="1">Belongs to the argonaute family.</text>
</comment>
<comment type="caution">
    <text evidence="5">The sequence shown here is derived from an EMBL/GenBank/DDBJ whole genome shotgun (WGS) entry which is preliminary data.</text>
</comment>
<dbReference type="EMBL" id="WHVB01000015">
    <property type="protein sequence ID" value="KAF8476392.1"/>
    <property type="molecule type" value="Genomic_DNA"/>
</dbReference>
<dbReference type="InterPro" id="IPR014811">
    <property type="entry name" value="ArgoL1"/>
</dbReference>
<dbReference type="InterPro" id="IPR032474">
    <property type="entry name" value="Argonaute_N"/>
</dbReference>
<evidence type="ECO:0000259" key="3">
    <source>
        <dbReference type="PROSITE" id="PS50821"/>
    </source>
</evidence>
<dbReference type="SMART" id="SM01163">
    <property type="entry name" value="DUF1785"/>
    <property type="match status" value="1"/>
</dbReference>
<dbReference type="GO" id="GO:0003723">
    <property type="term" value="F:RNA binding"/>
    <property type="evidence" value="ECO:0007669"/>
    <property type="project" value="InterPro"/>
</dbReference>
<dbReference type="SUPFAM" id="SSF101690">
    <property type="entry name" value="PAZ domain"/>
    <property type="match status" value="1"/>
</dbReference>
<dbReference type="PROSITE" id="PS50821">
    <property type="entry name" value="PAZ"/>
    <property type="match status" value="1"/>
</dbReference>
<proteinExistence type="inferred from homology"/>
<sequence>MSQQRGRGRGRGGPPARGGPRGGGPGGGVPLIYNSGQPTQADHTMVTSNEVTVRLRSAYPGPERPARPGFGTAGRAVALRANFFALESMPDMIYEYIVQITPEPKSQKPRTKRRVLALFEQTSELRPYVNDIAHDGAQRLVASKPLPEEFSGTVLFYEEGDQRPPRDADKYEVAVTFFKELSTEPLKRYLAGDTANINKVEDVDPVIAALNLVMQRQAAQQGWRFGRNRYFFNDNNKSKIGPRVWALMGFYSSVRPGNRLPFVNINICMSAFYEPGKLSDALRSFLVSSFDAIPREFMRKVKVSTRHLGYKRVMTIQRVVSSSASRQTFNCQEFGGQISIKDYFFKKYNITLQHADDLPIIDAGGPGRPNYVPAELCEIEPGEPHLGKLGPKETSDMLRVASRRPAENTTIIMDNGLPRLGYKPSTSVLQSFGIRIANQMAVIPGRELPPPSVTYGRGVPRVQNGSWNILDVKFHQGGKMNNWKVLVVRDGVDALSFSGPRDERLINFIKAFANKCRSSGMDVGHEPPIILPTDQLPPVKGDPGRRKALDNISKTIERFGDAKNISFILCLLQKRDDYIYPGIKRLCSVNFGVRTQCLLLEKALNQAKQDQYLSNVALKVNTKLGGINHRLGGDALGWLIKEPTILVGIDVTHPGPSSVTGTPSIAGVVASVDRDFVQFPASLRLQKSKQEGIAELSDMIIERLQAFRRRSNVLPKRMIVFRDGVSEGQYDKVIKEELPQIFEAFKRIDAKNPRYHPTLSIVICGKRHNARFYPTESEFADRNGNTRPGTVVDKGVTSMLDFDFYLQAHAGLQGTVKPTHYVVIYDESALTADMVQQGVHAASYLYARATKAVSLVPPAYYADIVCEQARFWIHGFLNQGGGSDTASSADGGGGSASTAMRRAREAAEQRVFEAAQRMWGKGLHTYLQDSMFYL</sequence>
<dbReference type="Gene3D" id="3.30.420.10">
    <property type="entry name" value="Ribonuclease H-like superfamily/Ribonuclease H"/>
    <property type="match status" value="1"/>
</dbReference>
<dbReference type="InterPro" id="IPR003100">
    <property type="entry name" value="PAZ_dom"/>
</dbReference>
<reference evidence="5" key="1">
    <citation type="submission" date="2019-10" db="EMBL/GenBank/DDBJ databases">
        <authorList>
            <consortium name="DOE Joint Genome Institute"/>
            <person name="Kuo A."/>
            <person name="Miyauchi S."/>
            <person name="Kiss E."/>
            <person name="Drula E."/>
            <person name="Kohler A."/>
            <person name="Sanchez-Garcia M."/>
            <person name="Andreopoulos B."/>
            <person name="Barry K.W."/>
            <person name="Bonito G."/>
            <person name="Buee M."/>
            <person name="Carver A."/>
            <person name="Chen C."/>
            <person name="Cichocki N."/>
            <person name="Clum A."/>
            <person name="Culley D."/>
            <person name="Crous P.W."/>
            <person name="Fauchery L."/>
            <person name="Girlanda M."/>
            <person name="Hayes R."/>
            <person name="Keri Z."/>
            <person name="LaButti K."/>
            <person name="Lipzen A."/>
            <person name="Lombard V."/>
            <person name="Magnuson J."/>
            <person name="Maillard F."/>
            <person name="Morin E."/>
            <person name="Murat C."/>
            <person name="Nolan M."/>
            <person name="Ohm R."/>
            <person name="Pangilinan J."/>
            <person name="Pereira M."/>
            <person name="Perotto S."/>
            <person name="Peter M."/>
            <person name="Riley R."/>
            <person name="Sitrit Y."/>
            <person name="Stielow B."/>
            <person name="Szollosi G."/>
            <person name="Zifcakova L."/>
            <person name="Stursova M."/>
            <person name="Spatafora J.W."/>
            <person name="Tedersoo L."/>
            <person name="Vaario L.-M."/>
            <person name="Yamada A."/>
            <person name="Yan M."/>
            <person name="Wang P."/>
            <person name="Xu J."/>
            <person name="Bruns T."/>
            <person name="Baldrian P."/>
            <person name="Vilgalys R."/>
            <person name="Henrissat B."/>
            <person name="Grigoriev I.V."/>
            <person name="Hibbett D."/>
            <person name="Nagy L.G."/>
            <person name="Martin F.M."/>
        </authorList>
    </citation>
    <scope>NUCLEOTIDE SEQUENCE</scope>
    <source>
        <strain evidence="5">Prilba</strain>
    </source>
</reference>
<keyword evidence="6" id="KW-1185">Reference proteome</keyword>
<organism evidence="5 6">
    <name type="scientific">Russula ochroleuca</name>
    <dbReference type="NCBI Taxonomy" id="152965"/>
    <lineage>
        <taxon>Eukaryota</taxon>
        <taxon>Fungi</taxon>
        <taxon>Dikarya</taxon>
        <taxon>Basidiomycota</taxon>
        <taxon>Agaricomycotina</taxon>
        <taxon>Agaricomycetes</taxon>
        <taxon>Russulales</taxon>
        <taxon>Russulaceae</taxon>
        <taxon>Russula</taxon>
    </lineage>
</organism>
<dbReference type="Gene3D" id="2.170.260.10">
    <property type="entry name" value="paz domain"/>
    <property type="match status" value="1"/>
</dbReference>
<dbReference type="Pfam" id="PF02170">
    <property type="entry name" value="PAZ"/>
    <property type="match status" value="1"/>
</dbReference>
<feature type="compositionally biased region" description="Gly residues" evidence="2">
    <location>
        <begin position="11"/>
        <end position="29"/>
    </location>
</feature>
<dbReference type="CDD" id="cd02846">
    <property type="entry name" value="PAZ_argonaute_like"/>
    <property type="match status" value="1"/>
</dbReference>
<accession>A0A9P5MRS5</accession>
<dbReference type="Proteomes" id="UP000759537">
    <property type="component" value="Unassembled WGS sequence"/>
</dbReference>
<feature type="compositionally biased region" description="Basic residues" evidence="2">
    <location>
        <begin position="1"/>
        <end position="10"/>
    </location>
</feature>
<evidence type="ECO:0000259" key="4">
    <source>
        <dbReference type="PROSITE" id="PS50822"/>
    </source>
</evidence>
<evidence type="ECO:0000313" key="5">
    <source>
        <dbReference type="EMBL" id="KAF8476392.1"/>
    </source>
</evidence>